<dbReference type="EMBL" id="ML208336">
    <property type="protein sequence ID" value="TFK69157.1"/>
    <property type="molecule type" value="Genomic_DNA"/>
</dbReference>
<accession>A0ACD3AW15</accession>
<name>A0ACD3AW15_9AGAR</name>
<gene>
    <name evidence="1" type="ORF">BDN72DRAFT_897547</name>
</gene>
<sequence length="1035" mass="115013">MQKQKSPLLESRVINALGFGALPWQTASEDWTKPEQSSNLANAILKFEKEHLEERTAAMRLFRHEIGMETCNLPSNPVEMTSVFSWLLPYLVLDVMAFIRTTDGDNRGEPQEFAYIPRKLALKSPFYSKHMKNWTQLLRSYKKGPCIETITPEAGLTSLQSLLHQVRNQRRALGPLNVYLNWGTAALHLCVMLRGAVDLPDATNAKQQMAGEDEAWTTLVSLVPLPSLKAPLQFALAISPICLFIPTDLSNVSRSTLLQSWKALDSSKPLKKPLKIQHVERQLWLALFDLSVKGGSIKDAIEKALHQIEEDLLDETLSAWFSVDFPGLPARTSHEIAGGNPDLSSRGGSLTGSQSGESPHETTRHNPGTSATGDGTLAGSQPIRSSCNPPRSDGNEIVSPGPDTSDDPRKRKRAETENEASSGTKDRGGTKEGAMSRSRPARTQTTGEGATAVGKRIAKRAKFYHLGPMEIVSEGQIYFKFQTESNAVQPDRSKTLTALGESQAGAGDKTYTLWDASGTEYKLTPQTHSLKESARLDELVTAARASHSRGKPRFLSVDSTDIESSAFRVASASHMDEYQDIFRQQNIVLHHHQEEPVMQFDEAGLSTLAWAKKVIPIQDFSDPNSREQFGTLASLLESHCATFDGKSLSALHFPMHDGASPHRHLGTDDLAQRLTSDLPYCKEPIPSQVTRWGFCGTQGARDSWHINTGGFATRVAVKCGVQVWFVAREKTSNAFASTSLFPMDFEADLPNLDLWDVEAIVLPAGSELYQRPNTPHCMYTAESSICHGGYLFTRSTIQNSVHGILQSFVGGALFTNVGFSAPSRRLICRIIAFWHMVLPSYPDTGAEGHHVPNLSTFQGVQDLFVLCALIQLLPATCEVEYVKTIDRPVQHRVEFIEAKRRSLELIAWFSEAFSVYLLSQGARSKVDPTVKIFWPCVGSMAAAVRHHMNEWTNANNKSLWTLSDFDTLLAQSFEDNSPFWAEYKKFRLVEHNSYAWYCDDELQYEVTFSKCLPVPKISLDLADKAWCKKAHIDAW</sequence>
<organism evidence="1 2">
    <name type="scientific">Pluteus cervinus</name>
    <dbReference type="NCBI Taxonomy" id="181527"/>
    <lineage>
        <taxon>Eukaryota</taxon>
        <taxon>Fungi</taxon>
        <taxon>Dikarya</taxon>
        <taxon>Basidiomycota</taxon>
        <taxon>Agaricomycotina</taxon>
        <taxon>Agaricomycetes</taxon>
        <taxon>Agaricomycetidae</taxon>
        <taxon>Agaricales</taxon>
        <taxon>Pluteineae</taxon>
        <taxon>Pluteaceae</taxon>
        <taxon>Pluteus</taxon>
    </lineage>
</organism>
<keyword evidence="2" id="KW-1185">Reference proteome</keyword>
<evidence type="ECO:0000313" key="1">
    <source>
        <dbReference type="EMBL" id="TFK69157.1"/>
    </source>
</evidence>
<proteinExistence type="predicted"/>
<evidence type="ECO:0000313" key="2">
    <source>
        <dbReference type="Proteomes" id="UP000308600"/>
    </source>
</evidence>
<protein>
    <submittedName>
        <fullName evidence="1">Uncharacterized protein</fullName>
    </submittedName>
</protein>
<dbReference type="Proteomes" id="UP000308600">
    <property type="component" value="Unassembled WGS sequence"/>
</dbReference>
<reference evidence="1 2" key="1">
    <citation type="journal article" date="2019" name="Nat. Ecol. Evol.">
        <title>Megaphylogeny resolves global patterns of mushroom evolution.</title>
        <authorList>
            <person name="Varga T."/>
            <person name="Krizsan K."/>
            <person name="Foldi C."/>
            <person name="Dima B."/>
            <person name="Sanchez-Garcia M."/>
            <person name="Sanchez-Ramirez S."/>
            <person name="Szollosi G.J."/>
            <person name="Szarkandi J.G."/>
            <person name="Papp V."/>
            <person name="Albert L."/>
            <person name="Andreopoulos W."/>
            <person name="Angelini C."/>
            <person name="Antonin V."/>
            <person name="Barry K.W."/>
            <person name="Bougher N.L."/>
            <person name="Buchanan P."/>
            <person name="Buyck B."/>
            <person name="Bense V."/>
            <person name="Catcheside P."/>
            <person name="Chovatia M."/>
            <person name="Cooper J."/>
            <person name="Damon W."/>
            <person name="Desjardin D."/>
            <person name="Finy P."/>
            <person name="Geml J."/>
            <person name="Haridas S."/>
            <person name="Hughes K."/>
            <person name="Justo A."/>
            <person name="Karasinski D."/>
            <person name="Kautmanova I."/>
            <person name="Kiss B."/>
            <person name="Kocsube S."/>
            <person name="Kotiranta H."/>
            <person name="LaButti K.M."/>
            <person name="Lechner B.E."/>
            <person name="Liimatainen K."/>
            <person name="Lipzen A."/>
            <person name="Lukacs Z."/>
            <person name="Mihaltcheva S."/>
            <person name="Morgado L.N."/>
            <person name="Niskanen T."/>
            <person name="Noordeloos M.E."/>
            <person name="Ohm R.A."/>
            <person name="Ortiz-Santana B."/>
            <person name="Ovrebo C."/>
            <person name="Racz N."/>
            <person name="Riley R."/>
            <person name="Savchenko A."/>
            <person name="Shiryaev A."/>
            <person name="Soop K."/>
            <person name="Spirin V."/>
            <person name="Szebenyi C."/>
            <person name="Tomsovsky M."/>
            <person name="Tulloss R.E."/>
            <person name="Uehling J."/>
            <person name="Grigoriev I.V."/>
            <person name="Vagvolgyi C."/>
            <person name="Papp T."/>
            <person name="Martin F.M."/>
            <person name="Miettinen O."/>
            <person name="Hibbett D.S."/>
            <person name="Nagy L.G."/>
        </authorList>
    </citation>
    <scope>NUCLEOTIDE SEQUENCE [LARGE SCALE GENOMIC DNA]</scope>
    <source>
        <strain evidence="1 2">NL-1719</strain>
    </source>
</reference>